<accession>A0A0B7FEL2</accession>
<organism evidence="2 3">
    <name type="scientific">Thanatephorus cucumeris (strain AG1-IB / isolate 7/3/14)</name>
    <name type="common">Lettuce bottom rot fungus</name>
    <name type="synonym">Rhizoctonia solani</name>
    <dbReference type="NCBI Taxonomy" id="1108050"/>
    <lineage>
        <taxon>Eukaryota</taxon>
        <taxon>Fungi</taxon>
        <taxon>Dikarya</taxon>
        <taxon>Basidiomycota</taxon>
        <taxon>Agaricomycotina</taxon>
        <taxon>Agaricomycetes</taxon>
        <taxon>Cantharellales</taxon>
        <taxon>Ceratobasidiaceae</taxon>
        <taxon>Rhizoctonia</taxon>
        <taxon>Rhizoctonia solani AG-1</taxon>
    </lineage>
</organism>
<gene>
    <name evidence="2" type="ORF">RSOLAG1IB_01384</name>
</gene>
<proteinExistence type="predicted"/>
<feature type="compositionally biased region" description="Polar residues" evidence="1">
    <location>
        <begin position="441"/>
        <end position="451"/>
    </location>
</feature>
<protein>
    <submittedName>
        <fullName evidence="2">Uncharacterized protein</fullName>
    </submittedName>
</protein>
<feature type="compositionally biased region" description="Basic and acidic residues" evidence="1">
    <location>
        <begin position="583"/>
        <end position="593"/>
    </location>
</feature>
<reference evidence="2 3" key="1">
    <citation type="submission" date="2014-11" db="EMBL/GenBank/DDBJ databases">
        <authorList>
            <person name="Wibberg Daniel"/>
        </authorList>
    </citation>
    <scope>NUCLEOTIDE SEQUENCE [LARGE SCALE GENOMIC DNA]</scope>
    <source>
        <strain evidence="2">Rhizoctonia solani AG1-IB 7/3/14</strain>
    </source>
</reference>
<keyword evidence="3" id="KW-1185">Reference proteome</keyword>
<evidence type="ECO:0000256" key="1">
    <source>
        <dbReference type="SAM" id="MobiDB-lite"/>
    </source>
</evidence>
<sequence>MCIYSITYLFVESEATNLARTNGCWGALVWQDKERAGQGQGYKDYIIKQRLSWPQTGLSCIPPRSSTLDSVHNAEWYKLDGKKAKRASGLRTLEHGVSGSTEQHFAKLHAITRDLVLQDHGNREMTPGAMPFVSFKHARSDSRRLVPIHAASGALTEDDLIHSGTLVLPHVLDKPSKPKKQNRLPELVERAVKNIESLDTKRAYITAIDAKSLAGLDIDTRKRKYGLTLDGGEIPKPFYYPTEEPRASTASPIPEPSISVGTCVEDIEDMLSFGTPSDQQPESINGTQLTAMHLNNKAWCEQTDSTEQASDSIPVLTSLTASQSSTGETDIPPNLYEDAFRTAAQVLKLQDTLLAHQPHASLTSHHIRPSEDDSEIRAFNLFTPTQVHIPDEDITDPEPRMMGAFYNRQNPKFSDAPGQRIGPDFGIQPRSGLTEDWQGLDQASKTDSPSDPSVKFYRKPRLETPKGTNPPDLPQRRRTRKIRSDFSRGTVSPSPLDKYVLRSHSSHPRRTSGPISLSPCHSDVHEKLANRDPIAATKSAPKLDGSRISFTFASAESTPSPSQELGVSLTTTSSTRQRIGLRLFDDHPSGHED</sequence>
<evidence type="ECO:0000313" key="2">
    <source>
        <dbReference type="EMBL" id="CEL55374.1"/>
    </source>
</evidence>
<dbReference type="OrthoDB" id="3151428at2759"/>
<feature type="region of interest" description="Disordered" evidence="1">
    <location>
        <begin position="553"/>
        <end position="593"/>
    </location>
</feature>
<dbReference type="Proteomes" id="UP000059188">
    <property type="component" value="Unassembled WGS sequence"/>
</dbReference>
<dbReference type="EMBL" id="LN679101">
    <property type="protein sequence ID" value="CEL55374.1"/>
    <property type="molecule type" value="Genomic_DNA"/>
</dbReference>
<feature type="region of interest" description="Disordered" evidence="1">
    <location>
        <begin position="408"/>
        <end position="519"/>
    </location>
</feature>
<evidence type="ECO:0000313" key="3">
    <source>
        <dbReference type="Proteomes" id="UP000059188"/>
    </source>
</evidence>
<dbReference type="AlphaFoldDB" id="A0A0B7FEL2"/>
<feature type="compositionally biased region" description="Polar residues" evidence="1">
    <location>
        <begin position="553"/>
        <end position="577"/>
    </location>
</feature>
<name>A0A0B7FEL2_THACB</name>